<dbReference type="AlphaFoldDB" id="A0AA41VZS2"/>
<reference evidence="7" key="1">
    <citation type="submission" date="2022-03" db="EMBL/GenBank/DDBJ databases">
        <title>A functionally conserved STORR gene fusion in Papaver species that diverged 16.8 million years ago.</title>
        <authorList>
            <person name="Catania T."/>
        </authorList>
    </citation>
    <scope>NUCLEOTIDE SEQUENCE</scope>
    <source>
        <strain evidence="7">S-191538</strain>
    </source>
</reference>
<accession>A0AA41VZS2</accession>
<dbReference type="InterPro" id="IPR044800">
    <property type="entry name" value="LEC2-like"/>
</dbReference>
<dbReference type="PANTHER" id="PTHR31140">
    <property type="entry name" value="B3 DOMAIN-CONTAINING TRANSCRIPTION FACTOR ABI3"/>
    <property type="match status" value="1"/>
</dbReference>
<dbReference type="GO" id="GO:0003677">
    <property type="term" value="F:DNA binding"/>
    <property type="evidence" value="ECO:0007669"/>
    <property type="project" value="UniProtKB-KW"/>
</dbReference>
<keyword evidence="2" id="KW-0805">Transcription regulation</keyword>
<protein>
    <recommendedName>
        <fullName evidence="6">TF-B3 domain-containing protein</fullName>
    </recommendedName>
</protein>
<evidence type="ECO:0000256" key="5">
    <source>
        <dbReference type="ARBA" id="ARBA00023242"/>
    </source>
</evidence>
<dbReference type="CDD" id="cd10017">
    <property type="entry name" value="B3_DNA"/>
    <property type="match status" value="1"/>
</dbReference>
<proteinExistence type="predicted"/>
<evidence type="ECO:0000313" key="8">
    <source>
        <dbReference type="Proteomes" id="UP001177140"/>
    </source>
</evidence>
<comment type="subcellular location">
    <subcellularLocation>
        <location evidence="1">Nucleus</location>
    </subcellularLocation>
</comment>
<comment type="caution">
    <text evidence="7">The sequence shown here is derived from an EMBL/GenBank/DDBJ whole genome shotgun (WGS) entry which is preliminary data.</text>
</comment>
<keyword evidence="8" id="KW-1185">Reference proteome</keyword>
<keyword evidence="5" id="KW-0539">Nucleus</keyword>
<dbReference type="InterPro" id="IPR015300">
    <property type="entry name" value="DNA-bd_pseudobarrel_sf"/>
</dbReference>
<dbReference type="GO" id="GO:0003700">
    <property type="term" value="F:DNA-binding transcription factor activity"/>
    <property type="evidence" value="ECO:0007669"/>
    <property type="project" value="InterPro"/>
</dbReference>
<dbReference type="InterPro" id="IPR003340">
    <property type="entry name" value="B3_DNA-bd"/>
</dbReference>
<evidence type="ECO:0000313" key="7">
    <source>
        <dbReference type="EMBL" id="MCL7050245.1"/>
    </source>
</evidence>
<dbReference type="GO" id="GO:0005634">
    <property type="term" value="C:nucleus"/>
    <property type="evidence" value="ECO:0007669"/>
    <property type="project" value="UniProtKB-SubCell"/>
</dbReference>
<name>A0AA41VZS2_PAPNU</name>
<dbReference type="Proteomes" id="UP001177140">
    <property type="component" value="Unassembled WGS sequence"/>
</dbReference>
<evidence type="ECO:0000256" key="3">
    <source>
        <dbReference type="ARBA" id="ARBA00023125"/>
    </source>
</evidence>
<dbReference type="SMART" id="SM01019">
    <property type="entry name" value="B3"/>
    <property type="match status" value="1"/>
</dbReference>
<evidence type="ECO:0000256" key="4">
    <source>
        <dbReference type="ARBA" id="ARBA00023163"/>
    </source>
</evidence>
<keyword evidence="3" id="KW-0238">DNA-binding</keyword>
<keyword evidence="4" id="KW-0804">Transcription</keyword>
<gene>
    <name evidence="7" type="ORF">MKW94_002065</name>
</gene>
<dbReference type="Pfam" id="PF02362">
    <property type="entry name" value="B3"/>
    <property type="match status" value="1"/>
</dbReference>
<dbReference type="PANTHER" id="PTHR31140:SF2">
    <property type="entry name" value="B3 DOMAIN-CONTAINING TRANSCRIPTION FACTOR NGA2"/>
    <property type="match status" value="1"/>
</dbReference>
<organism evidence="7 8">
    <name type="scientific">Papaver nudicaule</name>
    <name type="common">Iceland poppy</name>
    <dbReference type="NCBI Taxonomy" id="74823"/>
    <lineage>
        <taxon>Eukaryota</taxon>
        <taxon>Viridiplantae</taxon>
        <taxon>Streptophyta</taxon>
        <taxon>Embryophyta</taxon>
        <taxon>Tracheophyta</taxon>
        <taxon>Spermatophyta</taxon>
        <taxon>Magnoliopsida</taxon>
        <taxon>Ranunculales</taxon>
        <taxon>Papaveraceae</taxon>
        <taxon>Papaveroideae</taxon>
        <taxon>Papaver</taxon>
    </lineage>
</organism>
<evidence type="ECO:0000259" key="6">
    <source>
        <dbReference type="PROSITE" id="PS50863"/>
    </source>
</evidence>
<dbReference type="PROSITE" id="PS50863">
    <property type="entry name" value="B3"/>
    <property type="match status" value="1"/>
</dbReference>
<evidence type="ECO:0000256" key="1">
    <source>
        <dbReference type="ARBA" id="ARBA00004123"/>
    </source>
</evidence>
<dbReference type="Gene3D" id="2.40.330.10">
    <property type="entry name" value="DNA-binding pseudobarrel domain"/>
    <property type="match status" value="1"/>
</dbReference>
<dbReference type="SUPFAM" id="SSF101936">
    <property type="entry name" value="DNA-binding pseudobarrel domain"/>
    <property type="match status" value="1"/>
</dbReference>
<feature type="domain" description="TF-B3" evidence="6">
    <location>
        <begin position="112"/>
        <end position="218"/>
    </location>
</feature>
<dbReference type="EMBL" id="JAJJMA010325443">
    <property type="protein sequence ID" value="MCL7050245.1"/>
    <property type="molecule type" value="Genomic_DNA"/>
</dbReference>
<evidence type="ECO:0000256" key="2">
    <source>
        <dbReference type="ARBA" id="ARBA00023015"/>
    </source>
</evidence>
<sequence>MIKSYGFYNSFCIWVWGCCHVEGRYPVFTQLPRVYVMAEDSSTNNKHYFSSSSLSCSSSLSSTCTNVVDVVHHRQQLQRQQVHQLSSSLLSGNIDCSAGKAIQEFIQTEYMFKKVVTPSDVGKLSRLVIPKKYAETYFPLDSTANEKGGVLLNFEDRNGKPWRFKYCYWNKSQSYVMTKGWIQFVKEKNLNAGDVISFGRGATEPYKDRFYIDWSCRRRPNSSDLSLHHPSSDPFSNIPRTVIPWGTTNHAVQHYHHFHQQLHAPETSRLLPSSSTASCGNRSNIIVGDNNHGPRPDVYLTSVPSQPINTRMSDEQAHRQHVGLMQHYLGGDSHNNMVTILDSVPVINGRAAAKRVRLFGVSV</sequence>